<feature type="region of interest" description="Disordered" evidence="7">
    <location>
        <begin position="159"/>
        <end position="417"/>
    </location>
</feature>
<dbReference type="Pfam" id="PF03941">
    <property type="entry name" value="INCENP_ARK-bind"/>
    <property type="match status" value="1"/>
</dbReference>
<gene>
    <name evidence="9" type="ORF">H4R18_003638</name>
</gene>
<evidence type="ECO:0000313" key="9">
    <source>
        <dbReference type="EMBL" id="KAJ2780095.1"/>
    </source>
</evidence>
<feature type="compositionally biased region" description="Low complexity" evidence="7">
    <location>
        <begin position="661"/>
        <end position="685"/>
    </location>
</feature>
<evidence type="ECO:0000256" key="5">
    <source>
        <dbReference type="ARBA" id="ARBA00023212"/>
    </source>
</evidence>
<feature type="region of interest" description="Disordered" evidence="7">
    <location>
        <begin position="465"/>
        <end position="752"/>
    </location>
</feature>
<proteinExistence type="inferred from homology"/>
<feature type="region of interest" description="Disordered" evidence="7">
    <location>
        <begin position="1"/>
        <end position="20"/>
    </location>
</feature>
<keyword evidence="10" id="KW-1185">Reference proteome</keyword>
<dbReference type="Proteomes" id="UP001140217">
    <property type="component" value="Unassembled WGS sequence"/>
</dbReference>
<dbReference type="InterPro" id="IPR005635">
    <property type="entry name" value="Inner_centromere_prot_ARK-bd"/>
</dbReference>
<dbReference type="GO" id="GO:0005819">
    <property type="term" value="C:spindle"/>
    <property type="evidence" value="ECO:0007669"/>
    <property type="project" value="UniProtKB-SubCell"/>
</dbReference>
<comment type="similarity">
    <text evidence="3">Belongs to the INCENP family.</text>
</comment>
<keyword evidence="5" id="KW-0206">Cytoskeleton</keyword>
<name>A0A9W8HBE2_9FUNG</name>
<evidence type="ECO:0000256" key="7">
    <source>
        <dbReference type="SAM" id="MobiDB-lite"/>
    </source>
</evidence>
<feature type="compositionally biased region" description="Low complexity" evidence="7">
    <location>
        <begin position="576"/>
        <end position="596"/>
    </location>
</feature>
<feature type="region of interest" description="Disordered" evidence="7">
    <location>
        <begin position="103"/>
        <end position="144"/>
    </location>
</feature>
<dbReference type="EMBL" id="JANBUL010000150">
    <property type="protein sequence ID" value="KAJ2780095.1"/>
    <property type="molecule type" value="Genomic_DNA"/>
</dbReference>
<feature type="compositionally biased region" description="Low complexity" evidence="7">
    <location>
        <begin position="168"/>
        <end position="182"/>
    </location>
</feature>
<feature type="compositionally biased region" description="Gly residues" evidence="7">
    <location>
        <begin position="103"/>
        <end position="112"/>
    </location>
</feature>
<feature type="compositionally biased region" description="Low complexity" evidence="7">
    <location>
        <begin position="535"/>
        <end position="567"/>
    </location>
</feature>
<feature type="compositionally biased region" description="Low complexity" evidence="7">
    <location>
        <begin position="363"/>
        <end position="389"/>
    </location>
</feature>
<feature type="compositionally biased region" description="Polar residues" evidence="7">
    <location>
        <begin position="800"/>
        <end position="809"/>
    </location>
</feature>
<evidence type="ECO:0000313" key="10">
    <source>
        <dbReference type="Proteomes" id="UP001140217"/>
    </source>
</evidence>
<feature type="region of interest" description="Disordered" evidence="7">
    <location>
        <begin position="778"/>
        <end position="1006"/>
    </location>
</feature>
<feature type="domain" description="Inner centromere protein ARK-binding" evidence="8">
    <location>
        <begin position="981"/>
        <end position="1043"/>
    </location>
</feature>
<dbReference type="GO" id="GO:0005634">
    <property type="term" value="C:nucleus"/>
    <property type="evidence" value="ECO:0007669"/>
    <property type="project" value="UniProtKB-SubCell"/>
</dbReference>
<protein>
    <recommendedName>
        <fullName evidence="8">Inner centromere protein ARK-binding domain-containing protein</fullName>
    </recommendedName>
</protein>
<keyword evidence="6" id="KW-0539">Nucleus</keyword>
<feature type="compositionally biased region" description="Pro residues" evidence="7">
    <location>
        <begin position="213"/>
        <end position="222"/>
    </location>
</feature>
<feature type="compositionally biased region" description="Basic and acidic residues" evidence="7">
    <location>
        <begin position="474"/>
        <end position="491"/>
    </location>
</feature>
<evidence type="ECO:0000256" key="4">
    <source>
        <dbReference type="ARBA" id="ARBA00022490"/>
    </source>
</evidence>
<reference evidence="9" key="1">
    <citation type="submission" date="2022-07" db="EMBL/GenBank/DDBJ databases">
        <title>Phylogenomic reconstructions and comparative analyses of Kickxellomycotina fungi.</title>
        <authorList>
            <person name="Reynolds N.K."/>
            <person name="Stajich J.E."/>
            <person name="Barry K."/>
            <person name="Grigoriev I.V."/>
            <person name="Crous P."/>
            <person name="Smith M.E."/>
        </authorList>
    </citation>
    <scope>NUCLEOTIDE SEQUENCE</scope>
    <source>
        <strain evidence="9">NBRC 105414</strain>
    </source>
</reference>
<dbReference type="AlphaFoldDB" id="A0A9W8HBE2"/>
<evidence type="ECO:0000256" key="3">
    <source>
        <dbReference type="ARBA" id="ARBA00010042"/>
    </source>
</evidence>
<feature type="compositionally biased region" description="Acidic residues" evidence="7">
    <location>
        <begin position="984"/>
        <end position="993"/>
    </location>
</feature>
<feature type="compositionally biased region" description="Basic and acidic residues" evidence="7">
    <location>
        <begin position="738"/>
        <end position="748"/>
    </location>
</feature>
<sequence>MAAVAHNGGTVRSVASDDTANGGSWVCGRKRDWDKAFLAKFADLEATLQENDQWLALYLENIAGLRDTRKSNMAITAALKTTTTKRRGRARIDIRDVFAAGSVRGGGGGGAAAGSPRSPALGGQPSIRSMRAAKRRSSHYGAQGNTLSMMAQMAMMPPKSPYLTNVEPPAAAAAQHQQQQHQPPLPPAKRQQSAMSLRAQRSREGADMRPAAAAPPPAPAPPALARSNTAAAKTAAAVKRLQAISGSPPKMQPAQLATPPPTATGPLGADKTPLMSPQRTASARFTPMPTLRDMLLSNRHSPPAPAPRSAAPHSAGEKPPPPPLDVSADGRLPTGPRSAGEIHAPDPSIGAVLHSGPQKPPVAQAAAAAAAAQYRAEASSPSSRQSSPEPVRKNGVRSMSVTSSEGEQELSRSEEDVRERLQRVWIALGRPMGAIAEQPEGPQLQLEQLQQSDLDALRREIDEVESLLPLSGDEEARGPDSQRTLRGDGSQDAKAAPARLAAPAAPTLAKGRRQPQQPERPPVPTAIPRKPALRSQDSNSSLSSAGSQRAPASRIAAPSPSASGTRVAEARRRFEPAAPRAAAAAAAGSGTGRVAAQHGGGGSSPVAAMRPGHASLVKTPAAAAAAAASQQRHVPGRQGPKTAQKSSTAAMREAARRAEAARAAAATTTASARGRPAPRQAQQPAEPLFRSVAAGKAARPGQRGPQPRARPPVPERTQAPASAIPVPAPAARGSEPAAKGKEPAHDDPAGWGLASMLSMISPSSWKSQDSLVADGPAMLAETPTAPPGRARAGAVASSPYDVSSPQTPYQPRPEHGGASGGRLMMPAYRDVAVPLRRSSSRSNSQASLAESVGRESFSSAAEAHGAPPPPPALQPFRQRLAADADIDMTTQRVSGASSFRSSFFSDDEPGTVRAAQGGANGGARRALSMARTQSTPDLPQQLRAEEAERVTPRPAKRTSSVASEEYTTIIPVGSDSPPEVLSDYSDDYSDEEFSPAPKRKKNDYKIPRWATTPELIRGLQNQARVNPDRIFGKVRPLRVNEIFNRPEDEDARRRPRNSSMIWTGSDALTADDELEYIRQMGFES</sequence>
<comment type="caution">
    <text evidence="9">The sequence shown here is derived from an EMBL/GenBank/DDBJ whole genome shotgun (WGS) entry which is preliminary data.</text>
</comment>
<organism evidence="9 10">
    <name type="scientific">Coemansia javaensis</name>
    <dbReference type="NCBI Taxonomy" id="2761396"/>
    <lineage>
        <taxon>Eukaryota</taxon>
        <taxon>Fungi</taxon>
        <taxon>Fungi incertae sedis</taxon>
        <taxon>Zoopagomycota</taxon>
        <taxon>Kickxellomycotina</taxon>
        <taxon>Kickxellomycetes</taxon>
        <taxon>Kickxellales</taxon>
        <taxon>Kickxellaceae</taxon>
        <taxon>Coemansia</taxon>
    </lineage>
</organism>
<feature type="compositionally biased region" description="Low complexity" evidence="7">
    <location>
        <begin position="113"/>
        <end position="123"/>
    </location>
</feature>
<feature type="compositionally biased region" description="Low complexity" evidence="7">
    <location>
        <begin position="223"/>
        <end position="243"/>
    </location>
</feature>
<evidence type="ECO:0000256" key="2">
    <source>
        <dbReference type="ARBA" id="ARBA00004186"/>
    </source>
</evidence>
<feature type="compositionally biased region" description="Low complexity" evidence="7">
    <location>
        <begin position="913"/>
        <end position="926"/>
    </location>
</feature>
<keyword evidence="4" id="KW-0963">Cytoplasm</keyword>
<evidence type="ECO:0000256" key="1">
    <source>
        <dbReference type="ARBA" id="ARBA00004123"/>
    </source>
</evidence>
<feature type="compositionally biased region" description="Low complexity" evidence="7">
    <location>
        <begin position="493"/>
        <end position="517"/>
    </location>
</feature>
<feature type="compositionally biased region" description="Low complexity" evidence="7">
    <location>
        <begin position="697"/>
        <end position="707"/>
    </location>
</feature>
<evidence type="ECO:0000259" key="8">
    <source>
        <dbReference type="Pfam" id="PF03941"/>
    </source>
</evidence>
<feature type="compositionally biased region" description="Low complexity" evidence="7">
    <location>
        <begin position="787"/>
        <end position="799"/>
    </location>
</feature>
<feature type="compositionally biased region" description="Low complexity" evidence="7">
    <location>
        <begin position="719"/>
        <end position="731"/>
    </location>
</feature>
<dbReference type="OrthoDB" id="6123at2759"/>
<evidence type="ECO:0000256" key="6">
    <source>
        <dbReference type="ARBA" id="ARBA00023242"/>
    </source>
</evidence>
<comment type="subcellular location">
    <subcellularLocation>
        <location evidence="2">Cytoplasm</location>
        <location evidence="2">Cytoskeleton</location>
        <location evidence="2">Spindle</location>
    </subcellularLocation>
    <subcellularLocation>
        <location evidence="1">Nucleus</location>
    </subcellularLocation>
</comment>
<accession>A0A9W8HBE2</accession>
<feature type="compositionally biased region" description="Polar residues" evidence="7">
    <location>
        <begin position="957"/>
        <end position="966"/>
    </location>
</feature>